<accession>A0A8J5C3Y8</accession>
<name>A0A8J5C3Y8_ZINOF</name>
<proteinExistence type="predicted"/>
<evidence type="ECO:0000313" key="1">
    <source>
        <dbReference type="EMBL" id="KAG6468427.1"/>
    </source>
</evidence>
<protein>
    <submittedName>
        <fullName evidence="1">Uncharacterized protein</fullName>
    </submittedName>
</protein>
<dbReference type="Gene3D" id="1.10.1410.10">
    <property type="match status" value="1"/>
</dbReference>
<dbReference type="Proteomes" id="UP000734854">
    <property type="component" value="Unassembled WGS sequence"/>
</dbReference>
<keyword evidence="2" id="KW-1185">Reference proteome</keyword>
<dbReference type="AlphaFoldDB" id="A0A8J5C3Y8"/>
<sequence>MDRLGGNKHSAKNIRARIGPIRSKKQATVRCLKKDVADLIAAGHEANTYGRVRIEDPFKRMENAARTVHWVELPKISNAFQNAHNKLSSGSVLSDRDSLLSLLTRPFLASKFQIERIEEILAMSNGKTLDGETRPIRA</sequence>
<dbReference type="EMBL" id="JACMSC010000022">
    <property type="protein sequence ID" value="KAG6468427.1"/>
    <property type="molecule type" value="Genomic_DNA"/>
</dbReference>
<gene>
    <name evidence="1" type="ORF">ZIOFF_073112</name>
</gene>
<evidence type="ECO:0000313" key="2">
    <source>
        <dbReference type="Proteomes" id="UP000734854"/>
    </source>
</evidence>
<comment type="caution">
    <text evidence="1">The sequence shown here is derived from an EMBL/GenBank/DDBJ whole genome shotgun (WGS) entry which is preliminary data.</text>
</comment>
<organism evidence="1 2">
    <name type="scientific">Zingiber officinale</name>
    <name type="common">Ginger</name>
    <name type="synonym">Amomum zingiber</name>
    <dbReference type="NCBI Taxonomy" id="94328"/>
    <lineage>
        <taxon>Eukaryota</taxon>
        <taxon>Viridiplantae</taxon>
        <taxon>Streptophyta</taxon>
        <taxon>Embryophyta</taxon>
        <taxon>Tracheophyta</taxon>
        <taxon>Spermatophyta</taxon>
        <taxon>Magnoliopsida</taxon>
        <taxon>Liliopsida</taxon>
        <taxon>Zingiberales</taxon>
        <taxon>Zingiberaceae</taxon>
        <taxon>Zingiber</taxon>
    </lineage>
</organism>
<reference evidence="1 2" key="1">
    <citation type="submission" date="2020-08" db="EMBL/GenBank/DDBJ databases">
        <title>Plant Genome Project.</title>
        <authorList>
            <person name="Zhang R.-G."/>
        </authorList>
    </citation>
    <scope>NUCLEOTIDE SEQUENCE [LARGE SCALE GENOMIC DNA]</scope>
    <source>
        <tissue evidence="1">Rhizome</tissue>
    </source>
</reference>